<organism evidence="1 2">
    <name type="scientific">Heliophilum fasciatum</name>
    <dbReference type="NCBI Taxonomy" id="35700"/>
    <lineage>
        <taxon>Bacteria</taxon>
        <taxon>Bacillati</taxon>
        <taxon>Bacillota</taxon>
        <taxon>Clostridia</taxon>
        <taxon>Eubacteriales</taxon>
        <taxon>Heliobacteriaceae</taxon>
        <taxon>Heliophilum</taxon>
    </lineage>
</organism>
<dbReference type="Proteomes" id="UP000294813">
    <property type="component" value="Unassembled WGS sequence"/>
</dbReference>
<comment type="caution">
    <text evidence="1">The sequence shown here is derived from an EMBL/GenBank/DDBJ whole genome shotgun (WGS) entry which is preliminary data.</text>
</comment>
<reference evidence="1 2" key="1">
    <citation type="submission" date="2019-03" db="EMBL/GenBank/DDBJ databases">
        <title>Genomic Encyclopedia of Type Strains, Phase IV (KMG-IV): sequencing the most valuable type-strain genomes for metagenomic binning, comparative biology and taxonomic classification.</title>
        <authorList>
            <person name="Goeker M."/>
        </authorList>
    </citation>
    <scope>NUCLEOTIDE SEQUENCE [LARGE SCALE GENOMIC DNA]</scope>
    <source>
        <strain evidence="1 2">DSM 11170</strain>
    </source>
</reference>
<gene>
    <name evidence="1" type="ORF">EDD73_10631</name>
</gene>
<dbReference type="AlphaFoldDB" id="A0A4R2RPJ7"/>
<sequence>MFHCELILIRSVSTMNFYLSFEKHHLKNQLTLARRLI</sequence>
<evidence type="ECO:0000313" key="1">
    <source>
        <dbReference type="EMBL" id="TCP65153.1"/>
    </source>
</evidence>
<protein>
    <submittedName>
        <fullName evidence="1">Uncharacterized protein</fullName>
    </submittedName>
</protein>
<accession>A0A4R2RPJ7</accession>
<evidence type="ECO:0000313" key="2">
    <source>
        <dbReference type="Proteomes" id="UP000294813"/>
    </source>
</evidence>
<dbReference type="EMBL" id="SLXT01000006">
    <property type="protein sequence ID" value="TCP65153.1"/>
    <property type="molecule type" value="Genomic_DNA"/>
</dbReference>
<name>A0A4R2RPJ7_9FIRM</name>
<proteinExistence type="predicted"/>
<keyword evidence="2" id="KW-1185">Reference proteome</keyword>